<dbReference type="Proteomes" id="UP001470230">
    <property type="component" value="Unassembled WGS sequence"/>
</dbReference>
<accession>A0ABR2HGX3</accession>
<organism evidence="1 2">
    <name type="scientific">Tritrichomonas musculus</name>
    <dbReference type="NCBI Taxonomy" id="1915356"/>
    <lineage>
        <taxon>Eukaryota</taxon>
        <taxon>Metamonada</taxon>
        <taxon>Parabasalia</taxon>
        <taxon>Tritrichomonadida</taxon>
        <taxon>Tritrichomonadidae</taxon>
        <taxon>Tritrichomonas</taxon>
    </lineage>
</organism>
<dbReference type="EMBL" id="JAPFFF010000029">
    <property type="protein sequence ID" value="KAK8846315.1"/>
    <property type="molecule type" value="Genomic_DNA"/>
</dbReference>
<name>A0ABR2HGX3_9EUKA</name>
<gene>
    <name evidence="1" type="ORF">M9Y10_020323</name>
</gene>
<comment type="caution">
    <text evidence="1">The sequence shown here is derived from an EMBL/GenBank/DDBJ whole genome shotgun (WGS) entry which is preliminary data.</text>
</comment>
<evidence type="ECO:0000313" key="2">
    <source>
        <dbReference type="Proteomes" id="UP001470230"/>
    </source>
</evidence>
<protein>
    <submittedName>
        <fullName evidence="1">Uncharacterized protein</fullName>
    </submittedName>
</protein>
<proteinExistence type="predicted"/>
<reference evidence="1 2" key="1">
    <citation type="submission" date="2024-04" db="EMBL/GenBank/DDBJ databases">
        <title>Tritrichomonas musculus Genome.</title>
        <authorList>
            <person name="Alves-Ferreira E."/>
            <person name="Grigg M."/>
            <person name="Lorenzi H."/>
            <person name="Galac M."/>
        </authorList>
    </citation>
    <scope>NUCLEOTIDE SEQUENCE [LARGE SCALE GENOMIC DNA]</scope>
    <source>
        <strain evidence="1 2">EAF2021</strain>
    </source>
</reference>
<keyword evidence="2" id="KW-1185">Reference proteome</keyword>
<evidence type="ECO:0000313" key="1">
    <source>
        <dbReference type="EMBL" id="KAK8846315.1"/>
    </source>
</evidence>
<sequence>MLRILINFFGSAHLREIRFNRDSCDKVTIEDLKKYLPDQRCELILLKVNNTYPNIIMQDKRTIGFYMNNCGTRKNPISASIDTDQNDVEVVHILSCLNSNQSSSLNGQNKLQDLLKSKNIQLFIEQFKIRSDKNLMRESMRLKDIRMMKLSQKEEENYLQYLQVERPSKKYPTILSNIIFNSPREDPLPYYFYVY</sequence>